<protein>
    <submittedName>
        <fullName evidence="1">Uncharacterized protein</fullName>
    </submittedName>
</protein>
<accession>A0A0P7C525</accession>
<name>A0A0P7C525_9BACT</name>
<dbReference type="OrthoDB" id="9796110at2"/>
<dbReference type="Proteomes" id="UP000050454">
    <property type="component" value="Unassembled WGS sequence"/>
</dbReference>
<dbReference type="STRING" id="1605367.AFM12_04560"/>
<gene>
    <name evidence="1" type="ORF">AFM12_04560</name>
</gene>
<evidence type="ECO:0000313" key="2">
    <source>
        <dbReference type="Proteomes" id="UP000050454"/>
    </source>
</evidence>
<proteinExistence type="predicted"/>
<keyword evidence="2" id="KW-1185">Reference proteome</keyword>
<dbReference type="AlphaFoldDB" id="A0A0P7C525"/>
<comment type="caution">
    <text evidence="1">The sequence shown here is derived from an EMBL/GenBank/DDBJ whole genome shotgun (WGS) entry which is preliminary data.</text>
</comment>
<organism evidence="1 2">
    <name type="scientific">Jiulongibacter sediminis</name>
    <dbReference type="NCBI Taxonomy" id="1605367"/>
    <lineage>
        <taxon>Bacteria</taxon>
        <taxon>Pseudomonadati</taxon>
        <taxon>Bacteroidota</taxon>
        <taxon>Cytophagia</taxon>
        <taxon>Cytophagales</taxon>
        <taxon>Leadbetterellaceae</taxon>
        <taxon>Jiulongibacter</taxon>
    </lineage>
</organism>
<evidence type="ECO:0000313" key="1">
    <source>
        <dbReference type="EMBL" id="KPM49850.1"/>
    </source>
</evidence>
<dbReference type="EMBL" id="LGTQ01000005">
    <property type="protein sequence ID" value="KPM49850.1"/>
    <property type="molecule type" value="Genomic_DNA"/>
</dbReference>
<reference evidence="1 2" key="1">
    <citation type="submission" date="2015-07" db="EMBL/GenBank/DDBJ databases">
        <title>The draft genome sequence of Leadbetterella sp. JN14-9.</title>
        <authorList>
            <person name="Liu Y."/>
            <person name="Du J."/>
            <person name="Shao Z."/>
        </authorList>
    </citation>
    <scope>NUCLEOTIDE SEQUENCE [LARGE SCALE GENOMIC DNA]</scope>
    <source>
        <strain evidence="1 2">JN14-9</strain>
    </source>
</reference>
<sequence>MKVRQESKGNYTLYTQDAEGEVELNQALKKLEVSSVFQLTGELSNEVLGGLQEVKSELEENYTLFIFVNNDSLKKGIEELGSEFIIYLPTLHEAEEAIMMNELEKQFRSEMGEE</sequence>
<dbReference type="RefSeq" id="WP_055144336.1">
    <property type="nucleotide sequence ID" value="NZ_JXSZ01000005.1"/>
</dbReference>